<feature type="compositionally biased region" description="Basic and acidic residues" evidence="1">
    <location>
        <begin position="64"/>
        <end position="86"/>
    </location>
</feature>
<feature type="compositionally biased region" description="Basic and acidic residues" evidence="1">
    <location>
        <begin position="94"/>
        <end position="116"/>
    </location>
</feature>
<keyword evidence="3" id="KW-1185">Reference proteome</keyword>
<dbReference type="AlphaFoldDB" id="A0A6J8DW22"/>
<gene>
    <name evidence="2" type="ORF">MCOR_45255</name>
</gene>
<accession>A0A6J8DW22</accession>
<evidence type="ECO:0000256" key="1">
    <source>
        <dbReference type="SAM" id="MobiDB-lite"/>
    </source>
</evidence>
<feature type="region of interest" description="Disordered" evidence="1">
    <location>
        <begin position="19"/>
        <end position="123"/>
    </location>
</feature>
<reference evidence="2 3" key="1">
    <citation type="submission" date="2020-06" db="EMBL/GenBank/DDBJ databases">
        <authorList>
            <person name="Li R."/>
            <person name="Bekaert M."/>
        </authorList>
    </citation>
    <scope>NUCLEOTIDE SEQUENCE [LARGE SCALE GENOMIC DNA]</scope>
    <source>
        <strain evidence="3">wild</strain>
    </source>
</reference>
<feature type="compositionally biased region" description="Acidic residues" evidence="1">
    <location>
        <begin position="53"/>
        <end position="63"/>
    </location>
</feature>
<evidence type="ECO:0000313" key="3">
    <source>
        <dbReference type="Proteomes" id="UP000507470"/>
    </source>
</evidence>
<proteinExistence type="predicted"/>
<dbReference type="Proteomes" id="UP000507470">
    <property type="component" value="Unassembled WGS sequence"/>
</dbReference>
<dbReference type="EMBL" id="CACVKT020007992">
    <property type="protein sequence ID" value="CAC5412256.1"/>
    <property type="molecule type" value="Genomic_DNA"/>
</dbReference>
<sequence>MKNIHGEETAKRSYKVIEKKVGVSERGQDDLYQYDPGNLIDDISDDSSSADLDTPDDLDSDVQDSERKACYSGKGTDRSVKDKDEEKEYSEEDISQKKEDKKVDHTPEDKKSDSAVRKRCAPLPVLAPTKRKSQSCIREDNVEKEACGEMTHHKTQKLFTKEQVTQTNVAKERNMVKIITKYVENGNQIETFEEHETVWMV</sequence>
<name>A0A6J8DW22_MYTCO</name>
<organism evidence="2 3">
    <name type="scientific">Mytilus coruscus</name>
    <name type="common">Sea mussel</name>
    <dbReference type="NCBI Taxonomy" id="42192"/>
    <lineage>
        <taxon>Eukaryota</taxon>
        <taxon>Metazoa</taxon>
        <taxon>Spiralia</taxon>
        <taxon>Lophotrochozoa</taxon>
        <taxon>Mollusca</taxon>
        <taxon>Bivalvia</taxon>
        <taxon>Autobranchia</taxon>
        <taxon>Pteriomorphia</taxon>
        <taxon>Mytilida</taxon>
        <taxon>Mytiloidea</taxon>
        <taxon>Mytilidae</taxon>
        <taxon>Mytilinae</taxon>
        <taxon>Mytilus</taxon>
    </lineage>
</organism>
<protein>
    <submittedName>
        <fullName evidence="2">Uncharacterized protein</fullName>
    </submittedName>
</protein>
<evidence type="ECO:0000313" key="2">
    <source>
        <dbReference type="EMBL" id="CAC5412256.1"/>
    </source>
</evidence>
<dbReference type="OrthoDB" id="6198736at2759"/>
<feature type="compositionally biased region" description="Basic and acidic residues" evidence="1">
    <location>
        <begin position="19"/>
        <end position="29"/>
    </location>
</feature>